<gene>
    <name evidence="1" type="ORF">J2S25_002139</name>
</gene>
<comment type="caution">
    <text evidence="1">The sequence shown here is derived from an EMBL/GenBank/DDBJ whole genome shotgun (WGS) entry which is preliminary data.</text>
</comment>
<evidence type="ECO:0000313" key="1">
    <source>
        <dbReference type="EMBL" id="MDQ0413933.1"/>
    </source>
</evidence>
<protein>
    <submittedName>
        <fullName evidence="1">Uncharacterized protein</fullName>
    </submittedName>
</protein>
<reference evidence="1 2" key="1">
    <citation type="submission" date="2023-07" db="EMBL/GenBank/DDBJ databases">
        <title>Genomic Encyclopedia of Type Strains, Phase IV (KMG-IV): sequencing the most valuable type-strain genomes for metagenomic binning, comparative biology and taxonomic classification.</title>
        <authorList>
            <person name="Goeker M."/>
        </authorList>
    </citation>
    <scope>NUCLEOTIDE SEQUENCE [LARGE SCALE GENOMIC DNA]</scope>
    <source>
        <strain evidence="1 2">DSM 19598</strain>
    </source>
</reference>
<organism evidence="1 2">
    <name type="scientific">Mesobacillus stamsii</name>
    <dbReference type="NCBI Taxonomy" id="225347"/>
    <lineage>
        <taxon>Bacteria</taxon>
        <taxon>Bacillati</taxon>
        <taxon>Bacillota</taxon>
        <taxon>Bacilli</taxon>
        <taxon>Bacillales</taxon>
        <taxon>Bacillaceae</taxon>
        <taxon>Mesobacillus</taxon>
    </lineage>
</organism>
<dbReference type="Proteomes" id="UP001242313">
    <property type="component" value="Unassembled WGS sequence"/>
</dbReference>
<dbReference type="EMBL" id="JAUSUN010000011">
    <property type="protein sequence ID" value="MDQ0413933.1"/>
    <property type="molecule type" value="Genomic_DNA"/>
</dbReference>
<evidence type="ECO:0000313" key="2">
    <source>
        <dbReference type="Proteomes" id="UP001242313"/>
    </source>
</evidence>
<sequence length="39" mass="4283">MHHGKRVSGVEIDYQPNQKGPGGFCPVFLYFFENGSAPA</sequence>
<name>A0ABU0FX61_9BACI</name>
<keyword evidence="2" id="KW-1185">Reference proteome</keyword>
<accession>A0ABU0FX61</accession>
<proteinExistence type="predicted"/>